<dbReference type="PROSITE" id="PS00498">
    <property type="entry name" value="TYROSINASE_2"/>
    <property type="match status" value="1"/>
</dbReference>
<keyword evidence="3" id="KW-0186">Copper</keyword>
<dbReference type="RefSeq" id="WP_379849489.1">
    <property type="nucleotide sequence ID" value="NZ_JBHSMA010000011.1"/>
</dbReference>
<evidence type="ECO:0000256" key="4">
    <source>
        <dbReference type="SAM" id="MobiDB-lite"/>
    </source>
</evidence>
<proteinExistence type="inferred from homology"/>
<evidence type="ECO:0000256" key="3">
    <source>
        <dbReference type="ARBA" id="ARBA00023008"/>
    </source>
</evidence>
<gene>
    <name evidence="7" type="ORF">ACFPMF_22975</name>
</gene>
<keyword evidence="2" id="KW-0479">Metal-binding</keyword>
<dbReference type="SUPFAM" id="SSF48056">
    <property type="entry name" value="Di-copper centre-containing domain"/>
    <property type="match status" value="1"/>
</dbReference>
<evidence type="ECO:0000256" key="1">
    <source>
        <dbReference type="ARBA" id="ARBA00009928"/>
    </source>
</evidence>
<feature type="compositionally biased region" description="Basic and acidic residues" evidence="4">
    <location>
        <begin position="1"/>
        <end position="10"/>
    </location>
</feature>
<feature type="region of interest" description="Disordered" evidence="4">
    <location>
        <begin position="383"/>
        <end position="404"/>
    </location>
</feature>
<dbReference type="InterPro" id="IPR050316">
    <property type="entry name" value="Tyrosinase/Hemocyanin"/>
</dbReference>
<dbReference type="InterPro" id="IPR002227">
    <property type="entry name" value="Tyrosinase_Cu-bd"/>
</dbReference>
<feature type="domain" description="Tyrosinase copper-binding" evidence="6">
    <location>
        <begin position="327"/>
        <end position="338"/>
    </location>
</feature>
<feature type="region of interest" description="Disordered" evidence="4">
    <location>
        <begin position="1"/>
        <end position="23"/>
    </location>
</feature>
<feature type="domain" description="Tyrosinase copper-binding" evidence="5">
    <location>
        <begin position="191"/>
        <end position="208"/>
    </location>
</feature>
<evidence type="ECO:0000313" key="8">
    <source>
        <dbReference type="Proteomes" id="UP001596106"/>
    </source>
</evidence>
<dbReference type="InterPro" id="IPR013788">
    <property type="entry name" value="Hemocyanin/hexamerin"/>
</dbReference>
<protein>
    <submittedName>
        <fullName evidence="7">Tyrosinase family protein</fullName>
    </submittedName>
</protein>
<organism evidence="7 8">
    <name type="scientific">Larkinella bovis</name>
    <dbReference type="NCBI Taxonomy" id="683041"/>
    <lineage>
        <taxon>Bacteria</taxon>
        <taxon>Pseudomonadati</taxon>
        <taxon>Bacteroidota</taxon>
        <taxon>Cytophagia</taxon>
        <taxon>Cytophagales</taxon>
        <taxon>Spirosomataceae</taxon>
        <taxon>Larkinella</taxon>
    </lineage>
</organism>
<accession>A0ABW0IM43</accession>
<dbReference type="PROSITE" id="PS00210">
    <property type="entry name" value="HEMOCYANIN_2"/>
    <property type="match status" value="1"/>
</dbReference>
<comment type="caution">
    <text evidence="7">The sequence shown here is derived from an EMBL/GenBank/DDBJ whole genome shotgun (WGS) entry which is preliminary data.</text>
</comment>
<dbReference type="PANTHER" id="PTHR11474:SF126">
    <property type="entry name" value="TYROSINASE-LIKE PROTEIN TYR-1-RELATED"/>
    <property type="match status" value="1"/>
</dbReference>
<sequence length="435" mass="46531">MGSLTKKDKTANAGLDRARQIPPAVAPNPAATVEIMLNNAATGNAYLSWTPSSCSIRITNPPQADLSVTLRNKDTTRGGQVKFRTSYTAAEQDTLPLTVPGNGTAVTFFVGGKFGSPSTADQDGGIVAALTATGAVLRERTLMVRIRKNANTLTPAERDRFLSAYATLNASAATYQIFLDGHNAAADNEIHGRPAFLPWHRAFVLDIERRLQGIDPSVTVPYWRFDQPAPNLFSADFMGGTPNPAGRVAMNATNPLRNWTIGGAVGIVRIPRFNTTTNGGLVMSEADTLRLGTDFTGFSDMEGDPHGFAHTSFSTGPITSPATATRDPIFFLLHCNVDRLWAKWQGSLNLFNPLDTTTYSPQSGGTIGDNPGDTMWPWNGVTTGGRPPTATSGPMPRSSITSKPSALPTVGEMIDYIGKTQGNSNDFSYDDIPFS</sequence>
<dbReference type="PRINTS" id="PR00092">
    <property type="entry name" value="TYROSINASE"/>
</dbReference>
<evidence type="ECO:0000256" key="2">
    <source>
        <dbReference type="ARBA" id="ARBA00022723"/>
    </source>
</evidence>
<name>A0ABW0IM43_9BACT</name>
<dbReference type="PROSITE" id="PS00497">
    <property type="entry name" value="TYROSINASE_1"/>
    <property type="match status" value="1"/>
</dbReference>
<dbReference type="Gene3D" id="1.10.1280.10">
    <property type="entry name" value="Di-copper center containing domain from catechol oxidase"/>
    <property type="match status" value="1"/>
</dbReference>
<dbReference type="Pfam" id="PF00264">
    <property type="entry name" value="Tyrosinase"/>
    <property type="match status" value="1"/>
</dbReference>
<keyword evidence="8" id="KW-1185">Reference proteome</keyword>
<dbReference type="InterPro" id="IPR008922">
    <property type="entry name" value="Di-copper_centre_dom_sf"/>
</dbReference>
<dbReference type="Proteomes" id="UP001596106">
    <property type="component" value="Unassembled WGS sequence"/>
</dbReference>
<reference evidence="8" key="1">
    <citation type="journal article" date="2019" name="Int. J. Syst. Evol. Microbiol.">
        <title>The Global Catalogue of Microorganisms (GCM) 10K type strain sequencing project: providing services to taxonomists for standard genome sequencing and annotation.</title>
        <authorList>
            <consortium name="The Broad Institute Genomics Platform"/>
            <consortium name="The Broad Institute Genome Sequencing Center for Infectious Disease"/>
            <person name="Wu L."/>
            <person name="Ma J."/>
        </authorList>
    </citation>
    <scope>NUCLEOTIDE SEQUENCE [LARGE SCALE GENOMIC DNA]</scope>
    <source>
        <strain evidence="8">CCUG 55250</strain>
    </source>
</reference>
<evidence type="ECO:0000259" key="6">
    <source>
        <dbReference type="PROSITE" id="PS00498"/>
    </source>
</evidence>
<dbReference type="PANTHER" id="PTHR11474">
    <property type="entry name" value="TYROSINASE FAMILY MEMBER"/>
    <property type="match status" value="1"/>
</dbReference>
<dbReference type="EMBL" id="JBHSMA010000011">
    <property type="protein sequence ID" value="MFC5412207.1"/>
    <property type="molecule type" value="Genomic_DNA"/>
</dbReference>
<evidence type="ECO:0000259" key="5">
    <source>
        <dbReference type="PROSITE" id="PS00497"/>
    </source>
</evidence>
<evidence type="ECO:0000313" key="7">
    <source>
        <dbReference type="EMBL" id="MFC5412207.1"/>
    </source>
</evidence>
<comment type="similarity">
    <text evidence="1">Belongs to the tyrosinase family.</text>
</comment>